<organism evidence="9 10">
    <name type="scientific">Astyanax mexicanus</name>
    <name type="common">Blind cave fish</name>
    <name type="synonym">Astyanax fasciatus mexicanus</name>
    <dbReference type="NCBI Taxonomy" id="7994"/>
    <lineage>
        <taxon>Eukaryota</taxon>
        <taxon>Metazoa</taxon>
        <taxon>Chordata</taxon>
        <taxon>Craniata</taxon>
        <taxon>Vertebrata</taxon>
        <taxon>Euteleostomi</taxon>
        <taxon>Actinopterygii</taxon>
        <taxon>Neopterygii</taxon>
        <taxon>Teleostei</taxon>
        <taxon>Ostariophysi</taxon>
        <taxon>Characiformes</taxon>
        <taxon>Characoidei</taxon>
        <taxon>Acestrorhamphidae</taxon>
        <taxon>Acestrorhamphinae</taxon>
        <taxon>Astyanax</taxon>
    </lineage>
</organism>
<dbReference type="InterPro" id="IPR003599">
    <property type="entry name" value="Ig_sub"/>
</dbReference>
<evidence type="ECO:0000256" key="5">
    <source>
        <dbReference type="ARBA" id="ARBA00023136"/>
    </source>
</evidence>
<reference evidence="9 10" key="1">
    <citation type="submission" date="2021-07" db="EMBL/GenBank/DDBJ databases">
        <authorList>
            <person name="Imarazene B."/>
            <person name="Zahm M."/>
            <person name="Klopp C."/>
            <person name="Cabau C."/>
            <person name="Beille S."/>
            <person name="Jouanno E."/>
            <person name="Castinel A."/>
            <person name="Lluch J."/>
            <person name="Gil L."/>
            <person name="Kuchtly C."/>
            <person name="Lopez Roques C."/>
            <person name="Donnadieu C."/>
            <person name="Parrinello H."/>
            <person name="Journot L."/>
            <person name="Du K."/>
            <person name="Schartl M."/>
            <person name="Retaux S."/>
            <person name="Guiguen Y."/>
        </authorList>
    </citation>
    <scope>NUCLEOTIDE SEQUENCE [LARGE SCALE GENOMIC DNA]</scope>
    <source>
        <strain evidence="9">Pach_M1</strain>
        <tissue evidence="9">Testis</tissue>
    </source>
</reference>
<dbReference type="InterPro" id="IPR036179">
    <property type="entry name" value="Ig-like_dom_sf"/>
</dbReference>
<keyword evidence="6" id="KW-1015">Disulfide bond</keyword>
<proteinExistence type="predicted"/>
<evidence type="ECO:0000256" key="7">
    <source>
        <dbReference type="ARBA" id="ARBA00023180"/>
    </source>
</evidence>
<evidence type="ECO:0000256" key="4">
    <source>
        <dbReference type="ARBA" id="ARBA00022859"/>
    </source>
</evidence>
<dbReference type="EMBL" id="JAICCE010000025">
    <property type="protein sequence ID" value="KAG9259705.1"/>
    <property type="molecule type" value="Genomic_DNA"/>
</dbReference>
<dbReference type="InterPro" id="IPR052051">
    <property type="entry name" value="TCR_complex_component"/>
</dbReference>
<keyword evidence="2" id="KW-1003">Cell membrane</keyword>
<evidence type="ECO:0000313" key="9">
    <source>
        <dbReference type="EMBL" id="KAG9259705.1"/>
    </source>
</evidence>
<dbReference type="SUPFAM" id="SSF48726">
    <property type="entry name" value="Immunoglobulin"/>
    <property type="match status" value="2"/>
</dbReference>
<dbReference type="PANTHER" id="PTHR19433:SF111">
    <property type="entry name" value="T CELL RECEPTOR ALPHA VARIABLE 4"/>
    <property type="match status" value="1"/>
</dbReference>
<evidence type="ECO:0000256" key="2">
    <source>
        <dbReference type="ARBA" id="ARBA00022475"/>
    </source>
</evidence>
<comment type="subcellular location">
    <subcellularLocation>
        <location evidence="1">Cell membrane</location>
    </subcellularLocation>
</comment>
<keyword evidence="4" id="KW-0391">Immunity</keyword>
<dbReference type="PANTHER" id="PTHR19433">
    <property type="entry name" value="T-CELL RECEPTOR ALPHA CHAIN V REGION-RELATED"/>
    <property type="match status" value="1"/>
</dbReference>
<feature type="domain" description="Ig-like" evidence="8">
    <location>
        <begin position="162"/>
        <end position="250"/>
    </location>
</feature>
<protein>
    <recommendedName>
        <fullName evidence="8">Ig-like domain-containing protein</fullName>
    </recommendedName>
</protein>
<evidence type="ECO:0000259" key="8">
    <source>
        <dbReference type="PROSITE" id="PS50835"/>
    </source>
</evidence>
<evidence type="ECO:0000256" key="3">
    <source>
        <dbReference type="ARBA" id="ARBA00022729"/>
    </source>
</evidence>
<evidence type="ECO:0000256" key="1">
    <source>
        <dbReference type="ARBA" id="ARBA00004236"/>
    </source>
</evidence>
<dbReference type="InterPro" id="IPR013783">
    <property type="entry name" value="Ig-like_fold"/>
</dbReference>
<sequence>SGEEVELRVRAGSDVTIFSDCVSKDKFNLAWFRNCSHHHQPRLVLLPKYMVGNSFPRFSLELNSSNQTYDLLVKNISESDLGLYYCATYKQQITNKKTAGIRYEDVFHYGNRTTRLFLLEMNVFWFILPTVEKNAEKKRRNALNITDLAKVTMILFQGVWFSRISVAEVKKRVRLGDNVTLYCDCVVSQRTNLAWFRNCSDDSHPPLLLKSTPGLKQHFPHFSFVRNSSSRTYDLLVKKISEKDLAIYYCARIEKKGTNNETVYHYGKLTTKLYLKGKITASSTFCCL</sequence>
<dbReference type="SMART" id="SM00409">
    <property type="entry name" value="IG"/>
    <property type="match status" value="2"/>
</dbReference>
<keyword evidence="3" id="KW-0732">Signal</keyword>
<dbReference type="AlphaFoldDB" id="A0A8T2KPA2"/>
<dbReference type="GO" id="GO:0002376">
    <property type="term" value="P:immune system process"/>
    <property type="evidence" value="ECO:0007669"/>
    <property type="project" value="UniProtKB-KW"/>
</dbReference>
<accession>A0A8T2KPA2</accession>
<evidence type="ECO:0000256" key="6">
    <source>
        <dbReference type="ARBA" id="ARBA00023157"/>
    </source>
</evidence>
<evidence type="ECO:0000313" key="10">
    <source>
        <dbReference type="Proteomes" id="UP000752171"/>
    </source>
</evidence>
<gene>
    <name evidence="9" type="ORF">AMEX_G27225</name>
</gene>
<dbReference type="GO" id="GO:0009617">
    <property type="term" value="P:response to bacterium"/>
    <property type="evidence" value="ECO:0007669"/>
    <property type="project" value="TreeGrafter"/>
</dbReference>
<comment type="caution">
    <text evidence="9">The sequence shown here is derived from an EMBL/GenBank/DDBJ whole genome shotgun (WGS) entry which is preliminary data.</text>
</comment>
<name>A0A8T2KPA2_ASTMX</name>
<dbReference type="GO" id="GO:0005886">
    <property type="term" value="C:plasma membrane"/>
    <property type="evidence" value="ECO:0007669"/>
    <property type="project" value="UniProtKB-SubCell"/>
</dbReference>
<dbReference type="InterPro" id="IPR007110">
    <property type="entry name" value="Ig-like_dom"/>
</dbReference>
<feature type="non-terminal residue" evidence="9">
    <location>
        <position position="288"/>
    </location>
</feature>
<dbReference type="Gene3D" id="2.60.40.10">
    <property type="entry name" value="Immunoglobulins"/>
    <property type="match status" value="2"/>
</dbReference>
<dbReference type="PROSITE" id="PS50835">
    <property type="entry name" value="IG_LIKE"/>
    <property type="match status" value="2"/>
</dbReference>
<keyword evidence="7" id="KW-0325">Glycoprotein</keyword>
<feature type="domain" description="Ig-like" evidence="8">
    <location>
        <begin position="1"/>
        <end position="102"/>
    </location>
</feature>
<keyword evidence="5" id="KW-0472">Membrane</keyword>
<dbReference type="Proteomes" id="UP000752171">
    <property type="component" value="Unassembled WGS sequence"/>
</dbReference>